<dbReference type="GO" id="GO:0000462">
    <property type="term" value="P:maturation of SSU-rRNA from tricistronic rRNA transcript (SSU-rRNA, 5.8S rRNA, LSU-rRNA)"/>
    <property type="evidence" value="ECO:0007669"/>
    <property type="project" value="TreeGrafter"/>
</dbReference>
<sequence length="668" mass="72673">MLLSGTRGWDRSGDMAAAGGLHTLLPPPCAFSPPGQGLLALSGADGTIRVWDTQGGGLRREYVPSAHLSATCTCLAWAQGRSDKESHQKKKRKADAADGDEQCDLLAIGTATGTILLYNLLKGELQSKLVGGHDNRVNCIRWHRGLASLYSCSDDKHIVEWNAQTCKVKCKWKGDGGGVSSLCVSPDGKMLLSAGRTIKLWDLSTKEVLKQFTGHSSAVTSLMFVTIPPNESSPSPDPAGLYFLSGAVHDRLISVWHVRTEKKEKSAALSFTLTESPVCVDLTPSESKEEPLKLAVVCKDGQLHLFKQVLNGNHSKPLAPTSTLQIATSGSDADSTPRPVPILAANLCPDRQSILLYYGSAMQPVIEKVVLRTDEPHRCLIRDTQKTVTLRKDAPVTKVKTPVINSDSKVLVPGTPGHGSVLPAESARAKKADGKRKPGGKEDSIEDRLDAIDIDPAKRQSKGGLPQADNFSVLLVQGLESNDSAILNKVFPSKNENLIRKTVAKIPVYAVIPLVNEITRRLQGNPTSALMMVKWLKAVLVSHASYLSTLPDLVSQLGTLYQLIESRVKTLQKLSRLHGKLYLMVTQVAAYEKAQRTHVNQEAKLVYEEESSEEESDELIEHESDDNWDEEEEGDSQGDAESSDEEDMNVDKVNGDSDQDLGNESEEE</sequence>
<feature type="compositionally biased region" description="Basic and acidic residues" evidence="6">
    <location>
        <begin position="427"/>
        <end position="445"/>
    </location>
</feature>
<feature type="domain" description="Small-subunit processome Utp12" evidence="7">
    <location>
        <begin position="482"/>
        <end position="584"/>
    </location>
</feature>
<keyword evidence="9" id="KW-1185">Reference proteome</keyword>
<dbReference type="InterPro" id="IPR052414">
    <property type="entry name" value="U3_snoRNA-assoc_WDR"/>
</dbReference>
<evidence type="ECO:0000256" key="5">
    <source>
        <dbReference type="PROSITE-ProRule" id="PRU00221"/>
    </source>
</evidence>
<dbReference type="Proteomes" id="UP000694569">
    <property type="component" value="Unplaced"/>
</dbReference>
<dbReference type="Pfam" id="PF00400">
    <property type="entry name" value="WD40"/>
    <property type="match status" value="3"/>
</dbReference>
<evidence type="ECO:0000256" key="1">
    <source>
        <dbReference type="ARBA" id="ARBA00004123"/>
    </source>
</evidence>
<feature type="repeat" description="WD" evidence="5">
    <location>
        <begin position="130"/>
        <end position="165"/>
    </location>
</feature>
<proteinExistence type="inferred from homology"/>
<dbReference type="InterPro" id="IPR036322">
    <property type="entry name" value="WD40_repeat_dom_sf"/>
</dbReference>
<evidence type="ECO:0000256" key="3">
    <source>
        <dbReference type="ARBA" id="ARBA00023242"/>
    </source>
</evidence>
<evidence type="ECO:0000256" key="4">
    <source>
        <dbReference type="ARBA" id="ARBA00038335"/>
    </source>
</evidence>
<reference evidence="8" key="1">
    <citation type="submission" date="2025-08" db="UniProtKB">
        <authorList>
            <consortium name="Ensembl"/>
        </authorList>
    </citation>
    <scope>IDENTIFICATION</scope>
</reference>
<keyword evidence="5" id="KW-0853">WD repeat</keyword>
<dbReference type="PROSITE" id="PS50082">
    <property type="entry name" value="WD_REPEATS_2"/>
    <property type="match status" value="1"/>
</dbReference>
<dbReference type="AlphaFoldDB" id="A0A8C5MVB6"/>
<dbReference type="SUPFAM" id="SSF50978">
    <property type="entry name" value="WD40 repeat-like"/>
    <property type="match status" value="1"/>
</dbReference>
<dbReference type="Gene3D" id="2.130.10.10">
    <property type="entry name" value="YVTN repeat-like/Quinoprotein amine dehydrogenase"/>
    <property type="match status" value="2"/>
</dbReference>
<keyword evidence="3" id="KW-0539">Nucleus</keyword>
<keyword evidence="2" id="KW-0677">Repeat</keyword>
<protein>
    <submittedName>
        <fullName evidence="8">WD repeat domain 43</fullName>
    </submittedName>
</protein>
<dbReference type="OrthoDB" id="30195at2759"/>
<evidence type="ECO:0000313" key="9">
    <source>
        <dbReference type="Proteomes" id="UP000694569"/>
    </source>
</evidence>
<accession>A0A8C5MVB6</accession>
<name>A0A8C5MVB6_9ANUR</name>
<feature type="compositionally biased region" description="Acidic residues" evidence="6">
    <location>
        <begin position="608"/>
        <end position="648"/>
    </location>
</feature>
<dbReference type="PANTHER" id="PTHR44267">
    <property type="entry name" value="WD REPEAT-CONTAINING PROTEIN 43"/>
    <property type="match status" value="1"/>
</dbReference>
<feature type="region of interest" description="Disordered" evidence="6">
    <location>
        <begin position="411"/>
        <end position="445"/>
    </location>
</feature>
<dbReference type="GeneTree" id="ENSGT00390000004254"/>
<evidence type="ECO:0000259" key="7">
    <source>
        <dbReference type="Pfam" id="PF04003"/>
    </source>
</evidence>
<dbReference type="InterPro" id="IPR007148">
    <property type="entry name" value="SSU_processome_Utp12"/>
</dbReference>
<comment type="similarity">
    <text evidence="4">Belongs to the UTP5 family.</text>
</comment>
<evidence type="ECO:0000313" key="8">
    <source>
        <dbReference type="Ensembl" id="ENSLLEP00000019598.1"/>
    </source>
</evidence>
<dbReference type="Pfam" id="PF04003">
    <property type="entry name" value="Utp12"/>
    <property type="match status" value="1"/>
</dbReference>
<feature type="compositionally biased region" description="Acidic residues" evidence="6">
    <location>
        <begin position="657"/>
        <end position="668"/>
    </location>
</feature>
<dbReference type="InterPro" id="IPR001680">
    <property type="entry name" value="WD40_rpt"/>
</dbReference>
<dbReference type="PANTHER" id="PTHR44267:SF1">
    <property type="entry name" value="WD REPEAT-CONTAINING PROTEIN 43"/>
    <property type="match status" value="1"/>
</dbReference>
<organism evidence="8 9">
    <name type="scientific">Leptobrachium leishanense</name>
    <name type="common">Leishan spiny toad</name>
    <dbReference type="NCBI Taxonomy" id="445787"/>
    <lineage>
        <taxon>Eukaryota</taxon>
        <taxon>Metazoa</taxon>
        <taxon>Chordata</taxon>
        <taxon>Craniata</taxon>
        <taxon>Vertebrata</taxon>
        <taxon>Euteleostomi</taxon>
        <taxon>Amphibia</taxon>
        <taxon>Batrachia</taxon>
        <taxon>Anura</taxon>
        <taxon>Pelobatoidea</taxon>
        <taxon>Megophryidae</taxon>
        <taxon>Leptobrachium</taxon>
    </lineage>
</organism>
<reference evidence="8" key="2">
    <citation type="submission" date="2025-09" db="UniProtKB">
        <authorList>
            <consortium name="Ensembl"/>
        </authorList>
    </citation>
    <scope>IDENTIFICATION</scope>
</reference>
<evidence type="ECO:0000256" key="6">
    <source>
        <dbReference type="SAM" id="MobiDB-lite"/>
    </source>
</evidence>
<dbReference type="GO" id="GO:0005730">
    <property type="term" value="C:nucleolus"/>
    <property type="evidence" value="ECO:0007669"/>
    <property type="project" value="TreeGrafter"/>
</dbReference>
<dbReference type="InterPro" id="IPR015943">
    <property type="entry name" value="WD40/YVTN_repeat-like_dom_sf"/>
</dbReference>
<feature type="region of interest" description="Disordered" evidence="6">
    <location>
        <begin position="605"/>
        <end position="668"/>
    </location>
</feature>
<evidence type="ECO:0000256" key="2">
    <source>
        <dbReference type="ARBA" id="ARBA00022737"/>
    </source>
</evidence>
<gene>
    <name evidence="8" type="primary">WDR43</name>
</gene>
<dbReference type="SMART" id="SM00320">
    <property type="entry name" value="WD40"/>
    <property type="match status" value="5"/>
</dbReference>
<dbReference type="Ensembl" id="ENSLLET00000020371.1">
    <property type="protein sequence ID" value="ENSLLEP00000019598.1"/>
    <property type="gene ID" value="ENSLLEG00000012430.1"/>
</dbReference>
<comment type="subcellular location">
    <subcellularLocation>
        <location evidence="1">Nucleus</location>
    </subcellularLocation>
</comment>